<keyword evidence="2" id="KW-1185">Reference proteome</keyword>
<gene>
    <name evidence="1" type="ORF">BO99DRAFT_400281</name>
</gene>
<protein>
    <submittedName>
        <fullName evidence="1">Uncharacterized protein</fullName>
    </submittedName>
</protein>
<dbReference type="AlphaFoldDB" id="A0A2V5HCU8"/>
<organism evidence="1 2">
    <name type="scientific">Aspergillus violaceofuscus (strain CBS 115571)</name>
    <dbReference type="NCBI Taxonomy" id="1450538"/>
    <lineage>
        <taxon>Eukaryota</taxon>
        <taxon>Fungi</taxon>
        <taxon>Dikarya</taxon>
        <taxon>Ascomycota</taxon>
        <taxon>Pezizomycotina</taxon>
        <taxon>Eurotiomycetes</taxon>
        <taxon>Eurotiomycetidae</taxon>
        <taxon>Eurotiales</taxon>
        <taxon>Aspergillaceae</taxon>
        <taxon>Aspergillus</taxon>
    </lineage>
</organism>
<evidence type="ECO:0000313" key="2">
    <source>
        <dbReference type="Proteomes" id="UP000249829"/>
    </source>
</evidence>
<dbReference type="EMBL" id="KZ825112">
    <property type="protein sequence ID" value="PYI22189.1"/>
    <property type="molecule type" value="Genomic_DNA"/>
</dbReference>
<reference evidence="1 2" key="1">
    <citation type="submission" date="2018-02" db="EMBL/GenBank/DDBJ databases">
        <title>The genomes of Aspergillus section Nigri reveals drivers in fungal speciation.</title>
        <authorList>
            <consortium name="DOE Joint Genome Institute"/>
            <person name="Vesth T.C."/>
            <person name="Nybo J."/>
            <person name="Theobald S."/>
            <person name="Brandl J."/>
            <person name="Frisvad J.C."/>
            <person name="Nielsen K.F."/>
            <person name="Lyhne E.K."/>
            <person name="Kogle M.E."/>
            <person name="Kuo A."/>
            <person name="Riley R."/>
            <person name="Clum A."/>
            <person name="Nolan M."/>
            <person name="Lipzen A."/>
            <person name="Salamov A."/>
            <person name="Henrissat B."/>
            <person name="Wiebenga A."/>
            <person name="De vries R.P."/>
            <person name="Grigoriev I.V."/>
            <person name="Mortensen U.H."/>
            <person name="Andersen M.R."/>
            <person name="Baker S.E."/>
        </authorList>
    </citation>
    <scope>NUCLEOTIDE SEQUENCE [LARGE SCALE GENOMIC DNA]</scope>
    <source>
        <strain evidence="1 2">CBS 115571</strain>
    </source>
</reference>
<accession>A0A2V5HCU8</accession>
<name>A0A2V5HCU8_ASPV1</name>
<dbReference type="Proteomes" id="UP000249829">
    <property type="component" value="Unassembled WGS sequence"/>
</dbReference>
<sequence length="58" mass="6938">MATSKTQVKTKIGFPAPKSYDYGRFIGRPIRRVWAEKPGYPGSETWSRHKWERKRWNL</sequence>
<proteinExistence type="predicted"/>
<evidence type="ECO:0000313" key="1">
    <source>
        <dbReference type="EMBL" id="PYI22189.1"/>
    </source>
</evidence>